<name>A0A2H3IX65_WOLCO</name>
<dbReference type="AlphaFoldDB" id="A0A2H3IX65"/>
<evidence type="ECO:0000256" key="2">
    <source>
        <dbReference type="SAM" id="Phobius"/>
    </source>
</evidence>
<gene>
    <name evidence="4" type="ORF">WOLCODRAFT_139428</name>
</gene>
<feature type="transmembrane region" description="Helical" evidence="2">
    <location>
        <begin position="39"/>
        <end position="62"/>
    </location>
</feature>
<evidence type="ECO:0000313" key="5">
    <source>
        <dbReference type="Proteomes" id="UP000218811"/>
    </source>
</evidence>
<proteinExistence type="predicted"/>
<sequence length="153" mass="16834">MLSILPLVTAVLWVFAHVPQAQAYPCGYNEFEECTGLSPGARIGIGIAIAVVGLLLMIMVGVMRQRRIRRQNLAYVNNQAYPMQGGAYGVPPNRMSAYSPVYVPQQPQYPAPTHGYDPSSGFAPPYQPYQPQPPKYTPPEGPPPFVSDKTRPF</sequence>
<feature type="compositionally biased region" description="Pro residues" evidence="1">
    <location>
        <begin position="125"/>
        <end position="145"/>
    </location>
</feature>
<keyword evidence="2" id="KW-1133">Transmembrane helix</keyword>
<dbReference type="Proteomes" id="UP000218811">
    <property type="component" value="Unassembled WGS sequence"/>
</dbReference>
<reference evidence="4 5" key="1">
    <citation type="journal article" date="2012" name="Science">
        <title>The Paleozoic origin of enzymatic lignin decomposition reconstructed from 31 fungal genomes.</title>
        <authorList>
            <person name="Floudas D."/>
            <person name="Binder M."/>
            <person name="Riley R."/>
            <person name="Barry K."/>
            <person name="Blanchette R.A."/>
            <person name="Henrissat B."/>
            <person name="Martinez A.T."/>
            <person name="Otillar R."/>
            <person name="Spatafora J.W."/>
            <person name="Yadav J.S."/>
            <person name="Aerts A."/>
            <person name="Benoit I."/>
            <person name="Boyd A."/>
            <person name="Carlson A."/>
            <person name="Copeland A."/>
            <person name="Coutinho P.M."/>
            <person name="de Vries R.P."/>
            <person name="Ferreira P."/>
            <person name="Findley K."/>
            <person name="Foster B."/>
            <person name="Gaskell J."/>
            <person name="Glotzer D."/>
            <person name="Gorecki P."/>
            <person name="Heitman J."/>
            <person name="Hesse C."/>
            <person name="Hori C."/>
            <person name="Igarashi K."/>
            <person name="Jurgens J.A."/>
            <person name="Kallen N."/>
            <person name="Kersten P."/>
            <person name="Kohler A."/>
            <person name="Kuees U."/>
            <person name="Kumar T.K.A."/>
            <person name="Kuo A."/>
            <person name="LaButti K."/>
            <person name="Larrondo L.F."/>
            <person name="Lindquist E."/>
            <person name="Ling A."/>
            <person name="Lombard V."/>
            <person name="Lucas S."/>
            <person name="Lundell T."/>
            <person name="Martin R."/>
            <person name="McLaughlin D.J."/>
            <person name="Morgenstern I."/>
            <person name="Morin E."/>
            <person name="Murat C."/>
            <person name="Nagy L.G."/>
            <person name="Nolan M."/>
            <person name="Ohm R.A."/>
            <person name="Patyshakuliyeva A."/>
            <person name="Rokas A."/>
            <person name="Ruiz-Duenas F.J."/>
            <person name="Sabat G."/>
            <person name="Salamov A."/>
            <person name="Samejima M."/>
            <person name="Schmutz J."/>
            <person name="Slot J.C."/>
            <person name="St John F."/>
            <person name="Stenlid J."/>
            <person name="Sun H."/>
            <person name="Sun S."/>
            <person name="Syed K."/>
            <person name="Tsang A."/>
            <person name="Wiebenga A."/>
            <person name="Young D."/>
            <person name="Pisabarro A."/>
            <person name="Eastwood D.C."/>
            <person name="Martin F."/>
            <person name="Cullen D."/>
            <person name="Grigoriev I.V."/>
            <person name="Hibbett D.S."/>
        </authorList>
    </citation>
    <scope>NUCLEOTIDE SEQUENCE [LARGE SCALE GENOMIC DNA]</scope>
    <source>
        <strain evidence="4 5">MD-104</strain>
    </source>
</reference>
<evidence type="ECO:0000256" key="3">
    <source>
        <dbReference type="SAM" id="SignalP"/>
    </source>
</evidence>
<dbReference type="OMA" id="DARVCEV"/>
<evidence type="ECO:0000256" key="1">
    <source>
        <dbReference type="SAM" id="MobiDB-lite"/>
    </source>
</evidence>
<dbReference type="EMBL" id="KB467832">
    <property type="protein sequence ID" value="PCH34562.1"/>
    <property type="molecule type" value="Genomic_DNA"/>
</dbReference>
<feature type="region of interest" description="Disordered" evidence="1">
    <location>
        <begin position="106"/>
        <end position="153"/>
    </location>
</feature>
<dbReference type="OrthoDB" id="2802536at2759"/>
<organism evidence="4 5">
    <name type="scientific">Wolfiporia cocos (strain MD-104)</name>
    <name type="common">Brown rot fungus</name>
    <dbReference type="NCBI Taxonomy" id="742152"/>
    <lineage>
        <taxon>Eukaryota</taxon>
        <taxon>Fungi</taxon>
        <taxon>Dikarya</taxon>
        <taxon>Basidiomycota</taxon>
        <taxon>Agaricomycotina</taxon>
        <taxon>Agaricomycetes</taxon>
        <taxon>Polyporales</taxon>
        <taxon>Phaeolaceae</taxon>
        <taxon>Wolfiporia</taxon>
    </lineage>
</organism>
<keyword evidence="5" id="KW-1185">Reference proteome</keyword>
<keyword evidence="2" id="KW-0472">Membrane</keyword>
<keyword evidence="2" id="KW-0812">Transmembrane</keyword>
<accession>A0A2H3IX65</accession>
<feature type="chain" id="PRO_5013843787" evidence="3">
    <location>
        <begin position="24"/>
        <end position="153"/>
    </location>
</feature>
<dbReference type="STRING" id="742152.A0A2H3IX65"/>
<keyword evidence="3" id="KW-0732">Signal</keyword>
<protein>
    <submittedName>
        <fullName evidence="4">Uncharacterized protein</fullName>
    </submittedName>
</protein>
<feature type="signal peptide" evidence="3">
    <location>
        <begin position="1"/>
        <end position="23"/>
    </location>
</feature>
<evidence type="ECO:0000313" key="4">
    <source>
        <dbReference type="EMBL" id="PCH34562.1"/>
    </source>
</evidence>